<dbReference type="InterPro" id="IPR010736">
    <property type="entry name" value="SHIPPO-rpt"/>
</dbReference>
<dbReference type="InterPro" id="IPR051291">
    <property type="entry name" value="CIMAP"/>
</dbReference>
<sequence>MEEVNFRVAGRLHGGRLCLGSVHDPYDSDTGKGPRSSIPARLQTVLSRGLREPIGFGRESSRFESPRVADGPGPGAYIGAVKRRPFGHERLTSDSWSKRGTGSFASKSTRFQRRPYPAVVPGPGTYRVSVSADQAASSGSTATLSCCGRSDLKPESKPGPGQYDPLYPNLPRIRTALLSMSDSRLPRLQPQSAPGPGAYDPAIVGRVAAEPTMVKLLPPTGSASNQSKYHLGLTRMTNSDSISGPSSTIKCNNRSYVVPGPGHYSVNLPPFSSDFSSQFSSAFQKPSRAPRAGSTLVSPSPAPGPGEYTAMLSSSVDNRATTSFLSSPVQRSIFPVASGAPGPAYYHPHG</sequence>
<dbReference type="PANTHER" id="PTHR21580">
    <property type="entry name" value="SHIPPO-1-RELATED"/>
    <property type="match status" value="1"/>
</dbReference>
<evidence type="ECO:0000256" key="1">
    <source>
        <dbReference type="SAM" id="MobiDB-lite"/>
    </source>
</evidence>
<feature type="region of interest" description="Disordered" evidence="1">
    <location>
        <begin position="283"/>
        <end position="311"/>
    </location>
</feature>
<protein>
    <submittedName>
        <fullName evidence="2">Uncharacterized protein</fullName>
    </submittedName>
</protein>
<dbReference type="EMBL" id="JABANN010000646">
    <property type="protein sequence ID" value="KAF4655392.1"/>
    <property type="molecule type" value="Genomic_DNA"/>
</dbReference>
<proteinExistence type="predicted"/>
<comment type="caution">
    <text evidence="2">The sequence shown here is derived from an EMBL/GenBank/DDBJ whole genome shotgun (WGS) entry which is preliminary data.</text>
</comment>
<reference evidence="2 3" key="1">
    <citation type="submission" date="2020-04" db="EMBL/GenBank/DDBJ databases">
        <title>Perkinsus olseni comparative genomics.</title>
        <authorList>
            <person name="Bogema D.R."/>
        </authorList>
    </citation>
    <scope>NUCLEOTIDE SEQUENCE [LARGE SCALE GENOMIC DNA]</scope>
    <source>
        <strain evidence="2">ATCC PRA-31</strain>
    </source>
</reference>
<accession>A0A7J6L885</accession>
<feature type="compositionally biased region" description="Polar residues" evidence="1">
    <location>
        <begin position="93"/>
        <end position="109"/>
    </location>
</feature>
<dbReference type="Pfam" id="PF07004">
    <property type="entry name" value="SHIPPO-rpt"/>
    <property type="match status" value="4"/>
</dbReference>
<name>A0A7J6L885_PEROL</name>
<dbReference type="AlphaFoldDB" id="A0A7J6L885"/>
<feature type="region of interest" description="Disordered" evidence="1">
    <location>
        <begin position="139"/>
        <end position="167"/>
    </location>
</feature>
<gene>
    <name evidence="2" type="ORF">FOL46_008273</name>
</gene>
<feature type="region of interest" description="Disordered" evidence="1">
    <location>
        <begin position="89"/>
        <end position="118"/>
    </location>
</feature>
<evidence type="ECO:0000313" key="3">
    <source>
        <dbReference type="Proteomes" id="UP000572268"/>
    </source>
</evidence>
<evidence type="ECO:0000313" key="2">
    <source>
        <dbReference type="EMBL" id="KAF4655392.1"/>
    </source>
</evidence>
<dbReference type="Proteomes" id="UP000572268">
    <property type="component" value="Unassembled WGS sequence"/>
</dbReference>
<organism evidence="2 3">
    <name type="scientific">Perkinsus olseni</name>
    <name type="common">Perkinsus atlanticus</name>
    <dbReference type="NCBI Taxonomy" id="32597"/>
    <lineage>
        <taxon>Eukaryota</taxon>
        <taxon>Sar</taxon>
        <taxon>Alveolata</taxon>
        <taxon>Perkinsozoa</taxon>
        <taxon>Perkinsea</taxon>
        <taxon>Perkinsida</taxon>
        <taxon>Perkinsidae</taxon>
        <taxon>Perkinsus</taxon>
    </lineage>
</organism>